<dbReference type="WBParaSite" id="SMRG1_41190.1">
    <property type="protein sequence ID" value="SMRG1_41190.1"/>
    <property type="gene ID" value="SMRG1_41190"/>
</dbReference>
<dbReference type="InterPro" id="IPR050734">
    <property type="entry name" value="PIH1/Kintoun_subfamily"/>
</dbReference>
<reference evidence="4" key="1">
    <citation type="submission" date="2023-11" db="UniProtKB">
        <authorList>
            <consortium name="WormBaseParasite"/>
        </authorList>
    </citation>
    <scope>IDENTIFICATION</scope>
</reference>
<evidence type="ECO:0000313" key="3">
    <source>
        <dbReference type="Proteomes" id="UP000050790"/>
    </source>
</evidence>
<accession>A0AA84ZQ52</accession>
<feature type="domain" description="PIH1D1/2/3 CS-like" evidence="2">
    <location>
        <begin position="322"/>
        <end position="399"/>
    </location>
</feature>
<dbReference type="PANTHER" id="PTHR22997:SF0">
    <property type="entry name" value="PIH1 DOMAIN-CONTAINING PROTEIN 1"/>
    <property type="match status" value="1"/>
</dbReference>
<protein>
    <submittedName>
        <fullName evidence="4">PIH1_CS domain-containing protein</fullName>
    </submittedName>
</protein>
<dbReference type="AlphaFoldDB" id="A0AA84ZQ52"/>
<evidence type="ECO:0000313" key="4">
    <source>
        <dbReference type="WBParaSite" id="SMRG1_41190.1"/>
    </source>
</evidence>
<comment type="similarity">
    <text evidence="1">Belongs to the PIH1 family.</text>
</comment>
<dbReference type="Proteomes" id="UP000050790">
    <property type="component" value="Unassembled WGS sequence"/>
</dbReference>
<dbReference type="PANTHER" id="PTHR22997">
    <property type="entry name" value="PIH1 DOMAIN-CONTAINING PROTEIN 1"/>
    <property type="match status" value="1"/>
</dbReference>
<proteinExistence type="inferred from homology"/>
<dbReference type="GO" id="GO:0005737">
    <property type="term" value="C:cytoplasm"/>
    <property type="evidence" value="ECO:0007669"/>
    <property type="project" value="TreeGrafter"/>
</dbReference>
<dbReference type="Pfam" id="PF18201">
    <property type="entry name" value="PIH1_CS"/>
    <property type="match status" value="1"/>
</dbReference>
<sequence length="403" mass="46195">MTKAAGNPKINLNMSNNKLLDNANRLWKMLDEMSENDPVCYQKFINRQMESFHKTLSPPIIRFVVKLTQKLNKEPLIVNFCEWSIIPEPESSDTPIPVKCGDMFMINEVNVITLAFNPKVFIEHNFNESLKNDQIHDEEIIYCQSIHNDNRYQLIWLGLNYLENEKSLTTIESDSVKYSNNPIRPKLLKSSNKYGSEQQVFKSIGYFIKPIQTNKNINHEIDWIKNLTPETLMELRNSRSTMNDDDDDHAVSDHDIDLCSNSIKSFKLSTDQSNYDQKTSFSSNEKVLIEEINETSVNSHDTTLGILNSISWSAKVINSNLNKQSNKVNQLKLTFALPGIKSGKQCNVDLTINRVKLEVVDSSVEFYPLDLRLPCKIETDLAEAKFNSKKEKLIILVPIISSP</sequence>
<evidence type="ECO:0000259" key="2">
    <source>
        <dbReference type="Pfam" id="PF18201"/>
    </source>
</evidence>
<organism evidence="3 4">
    <name type="scientific">Schistosoma margrebowiei</name>
    <dbReference type="NCBI Taxonomy" id="48269"/>
    <lineage>
        <taxon>Eukaryota</taxon>
        <taxon>Metazoa</taxon>
        <taxon>Spiralia</taxon>
        <taxon>Lophotrochozoa</taxon>
        <taxon>Platyhelminthes</taxon>
        <taxon>Trematoda</taxon>
        <taxon>Digenea</taxon>
        <taxon>Strigeidida</taxon>
        <taxon>Schistosomatoidea</taxon>
        <taxon>Schistosomatidae</taxon>
        <taxon>Schistosoma</taxon>
    </lineage>
</organism>
<dbReference type="InterPro" id="IPR041442">
    <property type="entry name" value="PIH1D1/2/3_CS-like"/>
</dbReference>
<name>A0AA84ZQ52_9TREM</name>
<evidence type="ECO:0000256" key="1">
    <source>
        <dbReference type="ARBA" id="ARBA00008511"/>
    </source>
</evidence>